<protein>
    <recommendedName>
        <fullName evidence="4">Checkpoint protein</fullName>
    </recommendedName>
</protein>
<evidence type="ECO:0000256" key="2">
    <source>
        <dbReference type="ARBA" id="ARBA00005563"/>
    </source>
</evidence>
<dbReference type="RefSeq" id="XP_018988425.1">
    <property type="nucleotide sequence ID" value="XM_019127732.1"/>
</dbReference>
<dbReference type="EMBL" id="KV454426">
    <property type="protein sequence ID" value="ODQ83097.1"/>
    <property type="molecule type" value="Genomic_DNA"/>
</dbReference>
<dbReference type="PANTHER" id="PTHR12900">
    <property type="entry name" value="MITOTIC AND DNA DAMAGE CHECKPOINT PROTEIN HUS1"/>
    <property type="match status" value="1"/>
</dbReference>
<gene>
    <name evidence="5" type="ORF">BABINDRAFT_159553</name>
</gene>
<dbReference type="Proteomes" id="UP000094336">
    <property type="component" value="Unassembled WGS sequence"/>
</dbReference>
<evidence type="ECO:0000256" key="4">
    <source>
        <dbReference type="PIRNR" id="PIRNR011312"/>
    </source>
</evidence>
<dbReference type="PANTHER" id="PTHR12900:SF0">
    <property type="entry name" value="CHECKPOINT PROTEIN"/>
    <property type="match status" value="1"/>
</dbReference>
<dbReference type="GO" id="GO:0031573">
    <property type="term" value="P:mitotic intra-S DNA damage checkpoint signaling"/>
    <property type="evidence" value="ECO:0007669"/>
    <property type="project" value="TreeGrafter"/>
</dbReference>
<proteinExistence type="inferred from homology"/>
<dbReference type="GO" id="GO:0000723">
    <property type="term" value="P:telomere maintenance"/>
    <property type="evidence" value="ECO:0007669"/>
    <property type="project" value="TreeGrafter"/>
</dbReference>
<evidence type="ECO:0000313" key="6">
    <source>
        <dbReference type="Proteomes" id="UP000094336"/>
    </source>
</evidence>
<keyword evidence="3" id="KW-0539">Nucleus</keyword>
<dbReference type="GO" id="GO:0033314">
    <property type="term" value="P:mitotic DNA replication checkpoint signaling"/>
    <property type="evidence" value="ECO:0007669"/>
    <property type="project" value="TreeGrafter"/>
</dbReference>
<dbReference type="GO" id="GO:0000724">
    <property type="term" value="P:double-strand break repair via homologous recombination"/>
    <property type="evidence" value="ECO:0007669"/>
    <property type="project" value="TreeGrafter"/>
</dbReference>
<dbReference type="OrthoDB" id="419537at2759"/>
<dbReference type="GO" id="GO:0005730">
    <property type="term" value="C:nucleolus"/>
    <property type="evidence" value="ECO:0007669"/>
    <property type="project" value="InterPro"/>
</dbReference>
<dbReference type="STRING" id="984486.A0A1E3R133"/>
<evidence type="ECO:0000256" key="3">
    <source>
        <dbReference type="ARBA" id="ARBA00023242"/>
    </source>
</evidence>
<evidence type="ECO:0000313" key="5">
    <source>
        <dbReference type="EMBL" id="ODQ83097.1"/>
    </source>
</evidence>
<dbReference type="GeneID" id="30145585"/>
<keyword evidence="6" id="KW-1185">Reference proteome</keyword>
<sequence length="286" mass="32058">MKLKITTGSTETLKHTLGAIIAIRKFCVFRFTPDTLTIISASLSEPQIWSTIAATAFLTYEVESVRDNIVSVELNIEPLLQVLRSFHKTASSDQLNIRLQRKNAVHGQRSASLALFYTEQNASGHLITNTFRIPVRVLNKESDERILEPLLTKVDVLIKLPLGITSLFKRIERYKRTDKVTVTGTRNGYLGLTIKEDGLKVTMSWNALLDVSEDERGSQSQSQHEVGPDEPLSVDVKLKDWRLGAKMCDFCSKVVLIISRGEALVIHCYSDDDQSEIIYFLSSVSG</sequence>
<dbReference type="InterPro" id="IPR016580">
    <property type="entry name" value="HUS1"/>
</dbReference>
<dbReference type="GO" id="GO:0044778">
    <property type="term" value="P:meiotic DNA integrity checkpoint signaling"/>
    <property type="evidence" value="ECO:0007669"/>
    <property type="project" value="TreeGrafter"/>
</dbReference>
<reference evidence="6" key="1">
    <citation type="submission" date="2016-05" db="EMBL/GenBank/DDBJ databases">
        <title>Comparative genomics of biotechnologically important yeasts.</title>
        <authorList>
            <consortium name="DOE Joint Genome Institute"/>
            <person name="Riley R."/>
            <person name="Haridas S."/>
            <person name="Wolfe K.H."/>
            <person name="Lopes M.R."/>
            <person name="Hittinger C.T."/>
            <person name="Goker M."/>
            <person name="Salamov A."/>
            <person name="Wisecaver J."/>
            <person name="Long T.M."/>
            <person name="Aerts A.L."/>
            <person name="Barry K."/>
            <person name="Choi C."/>
            <person name="Clum A."/>
            <person name="Coughlan A.Y."/>
            <person name="Deshpande S."/>
            <person name="Douglass A.P."/>
            <person name="Hanson S.J."/>
            <person name="Klenk H.-P."/>
            <person name="Labutti K."/>
            <person name="Lapidus A."/>
            <person name="Lindquist E."/>
            <person name="Lipzen A."/>
            <person name="Meier-Kolthoff J.P."/>
            <person name="Ohm R.A."/>
            <person name="Otillar R.P."/>
            <person name="Pangilinan J."/>
            <person name="Peng Y."/>
            <person name="Rokas A."/>
            <person name="Rosa C.A."/>
            <person name="Scheuner C."/>
            <person name="Sibirny A.A."/>
            <person name="Slot J.C."/>
            <person name="Stielow J.B."/>
            <person name="Sun H."/>
            <person name="Kurtzman C.P."/>
            <person name="Blackwell M."/>
            <person name="Grigoriev I.V."/>
            <person name="Jeffries T.W."/>
        </authorList>
    </citation>
    <scope>NUCLEOTIDE SEQUENCE [LARGE SCALE GENOMIC DNA]</scope>
    <source>
        <strain evidence="6">NRRL Y-12698</strain>
    </source>
</reference>
<organism evidence="5 6">
    <name type="scientific">Babjeviella inositovora NRRL Y-12698</name>
    <dbReference type="NCBI Taxonomy" id="984486"/>
    <lineage>
        <taxon>Eukaryota</taxon>
        <taxon>Fungi</taxon>
        <taxon>Dikarya</taxon>
        <taxon>Ascomycota</taxon>
        <taxon>Saccharomycotina</taxon>
        <taxon>Pichiomycetes</taxon>
        <taxon>Serinales incertae sedis</taxon>
        <taxon>Babjeviella</taxon>
    </lineage>
</organism>
<dbReference type="InterPro" id="IPR007150">
    <property type="entry name" value="HUS1/Mec3"/>
</dbReference>
<evidence type="ECO:0000256" key="1">
    <source>
        <dbReference type="ARBA" id="ARBA00004123"/>
    </source>
</evidence>
<dbReference type="AlphaFoldDB" id="A0A1E3R133"/>
<dbReference type="GO" id="GO:0030896">
    <property type="term" value="C:checkpoint clamp complex"/>
    <property type="evidence" value="ECO:0007669"/>
    <property type="project" value="InterPro"/>
</dbReference>
<dbReference type="GO" id="GO:0035861">
    <property type="term" value="C:site of double-strand break"/>
    <property type="evidence" value="ECO:0007669"/>
    <property type="project" value="TreeGrafter"/>
</dbReference>
<dbReference type="PIRSF" id="PIRSF011312">
    <property type="entry name" value="Cell_cycle_HUS1"/>
    <property type="match status" value="1"/>
</dbReference>
<comment type="subcellular location">
    <subcellularLocation>
        <location evidence="1">Nucleus</location>
    </subcellularLocation>
</comment>
<name>A0A1E3R133_9ASCO</name>
<comment type="similarity">
    <text evidence="2 4">Belongs to the HUS1 family.</text>
</comment>
<accession>A0A1E3R133</accession>
<dbReference type="Pfam" id="PF04005">
    <property type="entry name" value="Hus1"/>
    <property type="match status" value="1"/>
</dbReference>
<dbReference type="Gene3D" id="3.70.10.10">
    <property type="match status" value="1"/>
</dbReference>
<dbReference type="GO" id="GO:0006289">
    <property type="term" value="P:nucleotide-excision repair"/>
    <property type="evidence" value="ECO:0007669"/>
    <property type="project" value="TreeGrafter"/>
</dbReference>